<protein>
    <submittedName>
        <fullName evidence="2">Multifunctional cyclase-dehydratase-3-O-methyl transferase TcmN</fullName>
    </submittedName>
</protein>
<organism evidence="2 4">
    <name type="scientific">Encephalitozoon hellem</name>
    <name type="common">Microsporidian parasite</name>
    <dbReference type="NCBI Taxonomy" id="27973"/>
    <lineage>
        <taxon>Eukaryota</taxon>
        <taxon>Fungi</taxon>
        <taxon>Fungi incertae sedis</taxon>
        <taxon>Microsporidia</taxon>
        <taxon>Unikaryonidae</taxon>
        <taxon>Encephalitozoon</taxon>
    </lineage>
</organism>
<evidence type="ECO:0000313" key="4">
    <source>
        <dbReference type="Proteomes" id="UP001059546"/>
    </source>
</evidence>
<dbReference type="Proteomes" id="UP001217963">
    <property type="component" value="Chromosome IX"/>
</dbReference>
<dbReference type="GO" id="GO:0016740">
    <property type="term" value="F:transferase activity"/>
    <property type="evidence" value="ECO:0007669"/>
    <property type="project" value="UniProtKB-KW"/>
</dbReference>
<dbReference type="Proteomes" id="UP001059546">
    <property type="component" value="Chromosome IX"/>
</dbReference>
<reference evidence="2" key="1">
    <citation type="submission" date="2021-05" db="EMBL/GenBank/DDBJ databases">
        <title>Encephalitozoon hellem ATCC 50604 Complete Genome.</title>
        <authorList>
            <person name="Mascarenhas dos Santos A.C."/>
            <person name="Julian A.T."/>
            <person name="Pombert J.-F."/>
        </authorList>
    </citation>
    <scope>NUCLEOTIDE SEQUENCE</scope>
    <source>
        <strain evidence="2">ATCC 50604</strain>
    </source>
</reference>
<dbReference type="EMBL" id="CP119070">
    <property type="protein sequence ID" value="WEL39521.1"/>
    <property type="molecule type" value="Genomic_DNA"/>
</dbReference>
<evidence type="ECO:0000313" key="2">
    <source>
        <dbReference type="EMBL" id="UTX44038.1"/>
    </source>
</evidence>
<feature type="compositionally biased region" description="Basic and acidic residues" evidence="1">
    <location>
        <begin position="97"/>
        <end position="124"/>
    </location>
</feature>
<accession>A0A9Q9CBW0</accession>
<gene>
    <name evidence="2" type="ORF">GPU96_09g18180</name>
    <name evidence="3" type="ORF">PFJ87_09g01490</name>
</gene>
<feature type="region of interest" description="Disordered" evidence="1">
    <location>
        <begin position="97"/>
        <end position="156"/>
    </location>
</feature>
<dbReference type="EMBL" id="CP075155">
    <property type="protein sequence ID" value="UTX44038.1"/>
    <property type="molecule type" value="Genomic_DNA"/>
</dbReference>
<proteinExistence type="predicted"/>
<evidence type="ECO:0000313" key="5">
    <source>
        <dbReference type="Proteomes" id="UP001217963"/>
    </source>
</evidence>
<dbReference type="OrthoDB" id="2195340at2759"/>
<name>A0A9Q9CBW0_ENCHE</name>
<keyword evidence="5" id="KW-1185">Reference proteome</keyword>
<dbReference type="AlphaFoldDB" id="A0A9Q9CBW0"/>
<keyword evidence="2" id="KW-0808">Transferase</keyword>
<evidence type="ECO:0000313" key="3">
    <source>
        <dbReference type="EMBL" id="WEL39521.1"/>
    </source>
</evidence>
<sequence>MEENKVKISITALGKESYVGVLCEYVPGKHIVLGDVVRRHIGPIENRKDAFVYPRMKFRIDNIKEIGVVGAFNGTWREEAHLVLEVLRHKAQGLESRVLDEKRASKPDEGPAKIRRSRDGEMERALSMYRSPRIEKLSKTLAAGPTTKSQASRHVK</sequence>
<reference evidence="3 5" key="2">
    <citation type="submission" date="2023-02" db="EMBL/GenBank/DDBJ databases">
        <title>Encephalitozoon hellem ATCC 50451 complete genome.</title>
        <authorList>
            <person name="Mascarenhas dos Santos A.C."/>
            <person name="Julian A.T."/>
            <person name="Pombert J.-F."/>
        </authorList>
    </citation>
    <scope>NUCLEOTIDE SEQUENCE [LARGE SCALE GENOMIC DNA]</scope>
    <source>
        <strain evidence="3 5">ATCC 50451</strain>
    </source>
</reference>
<evidence type="ECO:0000256" key="1">
    <source>
        <dbReference type="SAM" id="MobiDB-lite"/>
    </source>
</evidence>